<comment type="subunit">
    <text evidence="3">Homodimer.</text>
</comment>
<comment type="cofactor">
    <cofactor evidence="1">
        <name>Zn(2+)</name>
        <dbReference type="ChEBI" id="CHEBI:29105"/>
    </cofactor>
</comment>
<evidence type="ECO:0000256" key="10">
    <source>
        <dbReference type="ARBA" id="ARBA00048496"/>
    </source>
</evidence>
<evidence type="ECO:0000256" key="11">
    <source>
        <dbReference type="ARBA" id="ARBA00060547"/>
    </source>
</evidence>
<evidence type="ECO:0000256" key="3">
    <source>
        <dbReference type="ARBA" id="ARBA00011738"/>
    </source>
</evidence>
<organism evidence="12 13">
    <name type="scientific">Staphylococcus agnetis</name>
    <dbReference type="NCBI Taxonomy" id="985762"/>
    <lineage>
        <taxon>Bacteria</taxon>
        <taxon>Bacillati</taxon>
        <taxon>Bacillota</taxon>
        <taxon>Bacilli</taxon>
        <taxon>Bacillales</taxon>
        <taxon>Staphylococcaceae</taxon>
        <taxon>Staphylococcus</taxon>
    </lineage>
</organism>
<reference evidence="12" key="1">
    <citation type="submission" date="2022-03" db="EMBL/GenBank/DDBJ databases">
        <title>Comparative Genomics of East African Camel-Associated Staphylococcaceae spp.: Diversity and Inheritance of Traits Involved in Host-Pathogen Interactions.</title>
        <authorList>
            <person name="Akarsu H."/>
            <person name="Liljander A."/>
            <person name="Younan M."/>
            <person name="Brodard I."/>
            <person name="Glucks I."/>
            <person name="Labroussaa F."/>
            <person name="Overesch G."/>
            <person name="Kuhnert P."/>
            <person name="Perreten V."/>
            <person name="Drexler J.F."/>
            <person name="Corman V.M."/>
            <person name="Falquet L."/>
            <person name="Jores J."/>
        </authorList>
    </citation>
    <scope>NUCLEOTIDE SEQUENCE</scope>
    <source>
        <strain evidence="12">IVB6197</strain>
    </source>
</reference>
<evidence type="ECO:0000256" key="4">
    <source>
        <dbReference type="ARBA" id="ARBA00012930"/>
    </source>
</evidence>
<keyword evidence="7" id="KW-0378">Hydrolase</keyword>
<proteinExistence type="predicted"/>
<evidence type="ECO:0000256" key="5">
    <source>
        <dbReference type="ARBA" id="ARBA00014889"/>
    </source>
</evidence>
<evidence type="ECO:0000313" key="12">
    <source>
        <dbReference type="EMBL" id="UXU57607.1"/>
    </source>
</evidence>
<dbReference type="GO" id="GO:0004061">
    <property type="term" value="F:arylformamidase activity"/>
    <property type="evidence" value="ECO:0007669"/>
    <property type="project" value="UniProtKB-EC"/>
</dbReference>
<accession>A0ABD7TVG5</accession>
<dbReference type="GO" id="GO:0006569">
    <property type="term" value="P:L-tryptophan catabolic process"/>
    <property type="evidence" value="ECO:0007669"/>
    <property type="project" value="UniProtKB-KW"/>
</dbReference>
<dbReference type="Gene3D" id="3.50.30.50">
    <property type="entry name" value="Putative cyclase"/>
    <property type="match status" value="1"/>
</dbReference>
<evidence type="ECO:0000256" key="7">
    <source>
        <dbReference type="ARBA" id="ARBA00022801"/>
    </source>
</evidence>
<evidence type="ECO:0000256" key="1">
    <source>
        <dbReference type="ARBA" id="ARBA00001947"/>
    </source>
</evidence>
<gene>
    <name evidence="12" type="ORF">MUA95_02010</name>
</gene>
<comment type="catalytic activity">
    <reaction evidence="10">
        <text>N-formyl-L-kynurenine + H2O = L-kynurenine + formate + H(+)</text>
        <dbReference type="Rhea" id="RHEA:13009"/>
        <dbReference type="ChEBI" id="CHEBI:15377"/>
        <dbReference type="ChEBI" id="CHEBI:15378"/>
        <dbReference type="ChEBI" id="CHEBI:15740"/>
        <dbReference type="ChEBI" id="CHEBI:57959"/>
        <dbReference type="ChEBI" id="CHEBI:58629"/>
        <dbReference type="EC" id="3.5.1.9"/>
    </reaction>
</comment>
<dbReference type="AlphaFoldDB" id="A0ABD7TVG5"/>
<sequence length="206" mass="22836">MWIDITHALSNDWAEWPGDTPFQFNYFATKAQTHSVNIGEIVGSTHIATHVDAPKHFDDDGLTIDALPVERFIGKATVVTLLDIPVIEVDHLKSCPIEGTIILIQTQRESHPSVFPEEIPVLSIAAIDYLASIGIEVIGVDVPSVDPIDSQTLENHHRIAHHEMYNIENLRLTHVKPGIYQFIGLPLKISGADASYIRAVIQPISR</sequence>
<evidence type="ECO:0000256" key="8">
    <source>
        <dbReference type="ARBA" id="ARBA00022833"/>
    </source>
</evidence>
<dbReference type="RefSeq" id="WP_262626592.1">
    <property type="nucleotide sequence ID" value="NZ_CP094809.1"/>
</dbReference>
<dbReference type="PANTHER" id="PTHR31118:SF32">
    <property type="entry name" value="KYNURENINE FORMAMIDASE"/>
    <property type="match status" value="1"/>
</dbReference>
<keyword evidence="6" id="KW-0479">Metal-binding</keyword>
<comment type="function">
    <text evidence="2">Catalyzes the hydrolysis of N-formyl-L-kynurenine to L-kynurenine, the second step in the kynurenine pathway of tryptophan degradation.</text>
</comment>
<dbReference type="InterPro" id="IPR037175">
    <property type="entry name" value="KFase_sf"/>
</dbReference>
<dbReference type="InterPro" id="IPR007325">
    <property type="entry name" value="KFase/CYL"/>
</dbReference>
<keyword evidence="8" id="KW-0862">Zinc</keyword>
<dbReference type="Proteomes" id="UP001065705">
    <property type="component" value="Chromosome"/>
</dbReference>
<evidence type="ECO:0000256" key="6">
    <source>
        <dbReference type="ARBA" id="ARBA00022723"/>
    </source>
</evidence>
<evidence type="ECO:0000256" key="2">
    <source>
        <dbReference type="ARBA" id="ARBA00002204"/>
    </source>
</evidence>
<dbReference type="EC" id="3.5.1.9" evidence="4"/>
<dbReference type="GO" id="GO:0046872">
    <property type="term" value="F:metal ion binding"/>
    <property type="evidence" value="ECO:0007669"/>
    <property type="project" value="UniProtKB-KW"/>
</dbReference>
<evidence type="ECO:0000256" key="9">
    <source>
        <dbReference type="ARBA" id="ARBA00023079"/>
    </source>
</evidence>
<name>A0ABD7TVG5_9STAP</name>
<dbReference type="PANTHER" id="PTHR31118">
    <property type="entry name" value="CYCLASE-LIKE PROTEIN 2"/>
    <property type="match status" value="1"/>
</dbReference>
<evidence type="ECO:0000313" key="13">
    <source>
        <dbReference type="Proteomes" id="UP001065705"/>
    </source>
</evidence>
<dbReference type="SUPFAM" id="SSF102198">
    <property type="entry name" value="Putative cyclase"/>
    <property type="match status" value="1"/>
</dbReference>
<dbReference type="EMBL" id="CP094809">
    <property type="protein sequence ID" value="UXU57607.1"/>
    <property type="molecule type" value="Genomic_DNA"/>
</dbReference>
<dbReference type="Pfam" id="PF04199">
    <property type="entry name" value="Cyclase"/>
    <property type="match status" value="1"/>
</dbReference>
<keyword evidence="9" id="KW-0823">Tryptophan catabolism</keyword>
<comment type="pathway">
    <text evidence="11">Amino-acid degradation; L-tryptophan degradation via kynurenine pathway; L-kynurenine from L-tryptophan: step 2/2.</text>
</comment>
<dbReference type="FunFam" id="3.50.30.50:FF:000001">
    <property type="entry name" value="Kynurenine formamidase"/>
    <property type="match status" value="1"/>
</dbReference>
<protein>
    <recommendedName>
        <fullName evidence="5">Kynurenine formamidase</fullName>
        <ecNumber evidence="4">3.5.1.9</ecNumber>
    </recommendedName>
</protein>